<keyword evidence="4 9" id="KW-0547">Nucleotide-binding</keyword>
<evidence type="ECO:0000256" key="5">
    <source>
        <dbReference type="ARBA" id="ARBA00022840"/>
    </source>
</evidence>
<evidence type="ECO:0000256" key="4">
    <source>
        <dbReference type="ARBA" id="ARBA00022741"/>
    </source>
</evidence>
<evidence type="ECO:0000313" key="15">
    <source>
        <dbReference type="Proteomes" id="UP000186309"/>
    </source>
</evidence>
<dbReference type="Gene3D" id="3.90.740.10">
    <property type="entry name" value="Valyl/Leucyl/Isoleucyl-tRNA synthetase, editing domain"/>
    <property type="match status" value="1"/>
</dbReference>
<proteinExistence type="inferred from homology"/>
<dbReference type="FunFam" id="3.40.50.620:FF:000087">
    <property type="entry name" value="Leucine--tRNA ligase"/>
    <property type="match status" value="1"/>
</dbReference>
<dbReference type="GO" id="GO:0004823">
    <property type="term" value="F:leucine-tRNA ligase activity"/>
    <property type="evidence" value="ECO:0007669"/>
    <property type="project" value="UniProtKB-UniRule"/>
</dbReference>
<dbReference type="EC" id="6.1.1.4" evidence="9"/>
<keyword evidence="15" id="KW-1185">Reference proteome</keyword>
<dbReference type="HAMAP" id="MF_00049_B">
    <property type="entry name" value="Leu_tRNA_synth_B"/>
    <property type="match status" value="1"/>
</dbReference>
<name>A0A1U7CVQ0_9BACT</name>
<dbReference type="InterPro" id="IPR025709">
    <property type="entry name" value="Leu_tRNA-synth_edit"/>
</dbReference>
<dbReference type="CDD" id="cd07958">
    <property type="entry name" value="Anticodon_Ia_Leu_BEm"/>
    <property type="match status" value="1"/>
</dbReference>
<keyword evidence="3 9" id="KW-0436">Ligase</keyword>
<dbReference type="PANTHER" id="PTHR43740">
    <property type="entry name" value="LEUCYL-TRNA SYNTHETASE"/>
    <property type="match status" value="1"/>
</dbReference>
<dbReference type="NCBIfam" id="TIGR00396">
    <property type="entry name" value="leuS_bact"/>
    <property type="match status" value="1"/>
</dbReference>
<dbReference type="STRING" id="1387353.BSF38_04580"/>
<dbReference type="SUPFAM" id="SSF47323">
    <property type="entry name" value="Anticodon-binding domain of a subclass of class I aminoacyl-tRNA synthetases"/>
    <property type="match status" value="1"/>
</dbReference>
<keyword evidence="6 9" id="KW-0648">Protein biosynthesis</keyword>
<comment type="caution">
    <text evidence="9">Lacks conserved residue(s) required for the propagation of feature annotation.</text>
</comment>
<accession>A0A1U7CVQ0</accession>
<dbReference type="SUPFAM" id="SSF50677">
    <property type="entry name" value="ValRS/IleRS/LeuRS editing domain"/>
    <property type="match status" value="1"/>
</dbReference>
<evidence type="ECO:0000259" key="13">
    <source>
        <dbReference type="Pfam" id="PF13603"/>
    </source>
</evidence>
<feature type="short sequence motif" description="'KMSKS' region" evidence="9">
    <location>
        <begin position="727"/>
        <end position="731"/>
    </location>
</feature>
<evidence type="ECO:0000256" key="1">
    <source>
        <dbReference type="ARBA" id="ARBA00005594"/>
    </source>
</evidence>
<dbReference type="Proteomes" id="UP000186309">
    <property type="component" value="Chromosome"/>
</dbReference>
<protein>
    <recommendedName>
        <fullName evidence="9">Leucine--tRNA ligase</fullName>
        <ecNumber evidence="9">6.1.1.4</ecNumber>
    </recommendedName>
    <alternativeName>
        <fullName evidence="9">Leucyl-tRNA synthetase</fullName>
        <shortName evidence="9">LeuRS</shortName>
    </alternativeName>
</protein>
<feature type="domain" description="Methionyl/Valyl/Leucyl/Isoleucyl-tRNA synthetase anticodon-binding" evidence="12">
    <location>
        <begin position="813"/>
        <end position="923"/>
    </location>
</feature>
<feature type="binding site" evidence="9">
    <location>
        <position position="730"/>
    </location>
    <ligand>
        <name>ATP</name>
        <dbReference type="ChEBI" id="CHEBI:30616"/>
    </ligand>
</feature>
<evidence type="ECO:0000256" key="6">
    <source>
        <dbReference type="ARBA" id="ARBA00022917"/>
    </source>
</evidence>
<dbReference type="FunFam" id="1.10.730.10:FF:000011">
    <property type="entry name" value="Leucine--tRNA ligase chloroplastic/mitochondrial"/>
    <property type="match status" value="1"/>
</dbReference>
<organism evidence="14 15">
    <name type="scientific">Paludisphaera borealis</name>
    <dbReference type="NCBI Taxonomy" id="1387353"/>
    <lineage>
        <taxon>Bacteria</taxon>
        <taxon>Pseudomonadati</taxon>
        <taxon>Planctomycetota</taxon>
        <taxon>Planctomycetia</taxon>
        <taxon>Isosphaerales</taxon>
        <taxon>Isosphaeraceae</taxon>
        <taxon>Paludisphaera</taxon>
    </lineage>
</organism>
<dbReference type="EMBL" id="CP019082">
    <property type="protein sequence ID" value="APW63022.1"/>
    <property type="molecule type" value="Genomic_DNA"/>
</dbReference>
<dbReference type="GO" id="GO:0006429">
    <property type="term" value="P:leucyl-tRNA aminoacylation"/>
    <property type="evidence" value="ECO:0007669"/>
    <property type="project" value="UniProtKB-UniRule"/>
</dbReference>
<dbReference type="PANTHER" id="PTHR43740:SF2">
    <property type="entry name" value="LEUCINE--TRNA LIGASE, MITOCHONDRIAL"/>
    <property type="match status" value="1"/>
</dbReference>
<dbReference type="Pfam" id="PF00133">
    <property type="entry name" value="tRNA-synt_1"/>
    <property type="match status" value="2"/>
</dbReference>
<keyword evidence="7 9" id="KW-0030">Aminoacyl-tRNA synthetase</keyword>
<dbReference type="FunFam" id="3.40.50.620:FF:000060">
    <property type="entry name" value="Leucine--tRNA ligase"/>
    <property type="match status" value="1"/>
</dbReference>
<comment type="similarity">
    <text evidence="1 9 10">Belongs to the class-I aminoacyl-tRNA synthetase family.</text>
</comment>
<evidence type="ECO:0000256" key="2">
    <source>
        <dbReference type="ARBA" id="ARBA00022490"/>
    </source>
</evidence>
<evidence type="ECO:0000256" key="7">
    <source>
        <dbReference type="ARBA" id="ARBA00023146"/>
    </source>
</evidence>
<dbReference type="OrthoDB" id="9810365at2"/>
<evidence type="ECO:0000256" key="9">
    <source>
        <dbReference type="HAMAP-Rule" id="MF_00049"/>
    </source>
</evidence>
<evidence type="ECO:0000313" key="14">
    <source>
        <dbReference type="EMBL" id="APW63022.1"/>
    </source>
</evidence>
<gene>
    <name evidence="9 14" type="primary">leuS</name>
    <name evidence="14" type="ORF">BSF38_04580</name>
</gene>
<evidence type="ECO:0000256" key="3">
    <source>
        <dbReference type="ARBA" id="ARBA00022598"/>
    </source>
</evidence>
<dbReference type="InterPro" id="IPR009080">
    <property type="entry name" value="tRNAsynth_Ia_anticodon-bd"/>
</dbReference>
<dbReference type="Pfam" id="PF13603">
    <property type="entry name" value="tRNA-synt_1_2"/>
    <property type="match status" value="1"/>
</dbReference>
<feature type="domain" description="Aminoacyl-tRNA synthetase class Ia" evidence="11">
    <location>
        <begin position="721"/>
        <end position="753"/>
    </location>
</feature>
<dbReference type="RefSeq" id="WP_076349433.1">
    <property type="nucleotide sequence ID" value="NZ_CP019082.1"/>
</dbReference>
<evidence type="ECO:0000256" key="8">
    <source>
        <dbReference type="ARBA" id="ARBA00047469"/>
    </source>
</evidence>
<dbReference type="PROSITE" id="PS00178">
    <property type="entry name" value="AA_TRNA_LIGASE_I"/>
    <property type="match status" value="1"/>
</dbReference>
<keyword evidence="2 9" id="KW-0963">Cytoplasm</keyword>
<sequence length="959" mass="107680">MPAYHPQRIEPKWQAYWETNKTFATPDVDRDRPKLYILDMFPYPSGAGLHVGHPEGYTATDILCRFKRMRGFNVLHPMGWDAFGLPAEQYAVQTNTHPRITTQVNIDTFRRQIKSLGFSYDWDREVDTTSPDYYKWTQWIFLKIHDTWYDPEFVWTDQQGNARKGKGRPIAELPIPEGVADADAYRDGKRLAYRAEVPVNWCPGLGTVLANEEVIDGKSERGGFPVVRMPLTQWMLRITAYGDRLIDDIEHVDWPKPIKDMQRNWVGRSEGAEVDFPIVVDRLPAPSASSATFPETPAADVIRVYTTRPDTLFGATYMVLAPEHPLVDRVSTPEQQAAVAEYRTLATRKSDLDRTDLAKSKTGVFTGGHAVNPVTGQQIPIWIADYVLMGYGTGAIMAVPGHDDRDFEFAKTFGIPIVAVVQPPDAWLEANRGPDVDASDLRAAYKTDPGAFADVFHDEGVAIQSSRDGLSLDGRPTAEAKAAITAWLTDRGVGRKAVNYKLRDWLFSRQRYWGEPFPVVLDENDRVTAVPESELPVLLPELSDFKPSGTPEPPLSKAKEWVRYSEKFRRETNTMPQWAGSCWYYLRYIDPKNGGQAWDPEKEKYWMPVDLYVGGAEHAVLHLLYSRFWHKVLFDRGLVSTPEPFQRLVNQGMILGEMEFSAYRHPDGNMVTASQVDHHHDGPTLKRTDPPIPLTVVKLSDALLTKQGEGFVITDAPEIKVDARAHKMSKSRGNVINPDVVVAEYGADSLRLYEMFMGPLEAVKPWSMKGVEGVYRFLGRAWRMIVENEADEVRLDPRVKDVALTPEQAKLVARTVAAVGDDFEALRFNTAISRLMEFVNAFTGAGVRPRAAMETFTLLLAPMAPHAAEELWQILGHDKTLAYEPWPTFDPALLKDAEVEIPVQILGKLRGKVVVPADADAQAIEAAARADDRIAAQLFGKTVRKVVVVPGKLINFVVS</sequence>
<dbReference type="PRINTS" id="PR00985">
    <property type="entry name" value="TRNASYNTHLEU"/>
</dbReference>
<dbReference type="GO" id="GO:0005829">
    <property type="term" value="C:cytosol"/>
    <property type="evidence" value="ECO:0007669"/>
    <property type="project" value="TreeGrafter"/>
</dbReference>
<dbReference type="GO" id="GO:0005524">
    <property type="term" value="F:ATP binding"/>
    <property type="evidence" value="ECO:0007669"/>
    <property type="project" value="UniProtKB-UniRule"/>
</dbReference>
<dbReference type="InterPro" id="IPR001412">
    <property type="entry name" value="aa-tRNA-synth_I_CS"/>
</dbReference>
<dbReference type="InterPro" id="IPR009008">
    <property type="entry name" value="Val/Leu/Ile-tRNA-synth_edit"/>
</dbReference>
<dbReference type="GO" id="GO:0002161">
    <property type="term" value="F:aminoacyl-tRNA deacylase activity"/>
    <property type="evidence" value="ECO:0007669"/>
    <property type="project" value="InterPro"/>
</dbReference>
<dbReference type="InterPro" id="IPR002302">
    <property type="entry name" value="Leu-tRNA-ligase"/>
</dbReference>
<dbReference type="FunFam" id="3.40.50.620:FF:000056">
    <property type="entry name" value="Leucine--tRNA ligase"/>
    <property type="match status" value="1"/>
</dbReference>
<dbReference type="Gene3D" id="3.40.50.620">
    <property type="entry name" value="HUPs"/>
    <property type="match status" value="3"/>
</dbReference>
<dbReference type="Gene3D" id="1.10.730.10">
    <property type="entry name" value="Isoleucyl-tRNA Synthetase, Domain 1"/>
    <property type="match status" value="1"/>
</dbReference>
<dbReference type="SUPFAM" id="SSF52374">
    <property type="entry name" value="Nucleotidylyl transferase"/>
    <property type="match status" value="1"/>
</dbReference>
<dbReference type="InterPro" id="IPR002300">
    <property type="entry name" value="aa-tRNA-synth_Ia"/>
</dbReference>
<reference evidence="15" key="1">
    <citation type="submission" date="2016-12" db="EMBL/GenBank/DDBJ databases">
        <title>Comparative genomics of four Isosphaeraceae planctomycetes: a common pool of plasmids and glycoside hydrolase genes.</title>
        <authorList>
            <person name="Ivanova A."/>
        </authorList>
    </citation>
    <scope>NUCLEOTIDE SEQUENCE [LARGE SCALE GENOMIC DNA]</scope>
    <source>
        <strain evidence="15">PX4</strain>
    </source>
</reference>
<keyword evidence="5 9" id="KW-0067">ATP-binding</keyword>
<dbReference type="InterPro" id="IPR013155">
    <property type="entry name" value="M/V/L/I-tRNA-synth_anticd-bd"/>
</dbReference>
<feature type="domain" description="Leucyl-tRNA synthetase editing" evidence="13">
    <location>
        <begin position="263"/>
        <end position="429"/>
    </location>
</feature>
<feature type="domain" description="Aminoacyl-tRNA synthetase class Ia" evidence="11">
    <location>
        <begin position="13"/>
        <end position="146"/>
    </location>
</feature>
<evidence type="ECO:0000256" key="10">
    <source>
        <dbReference type="RuleBase" id="RU363035"/>
    </source>
</evidence>
<dbReference type="KEGG" id="pbor:BSF38_04580"/>
<dbReference type="InterPro" id="IPR014729">
    <property type="entry name" value="Rossmann-like_a/b/a_fold"/>
</dbReference>
<evidence type="ECO:0000259" key="12">
    <source>
        <dbReference type="Pfam" id="PF08264"/>
    </source>
</evidence>
<comment type="subcellular location">
    <subcellularLocation>
        <location evidence="9">Cytoplasm</location>
    </subcellularLocation>
</comment>
<evidence type="ECO:0000259" key="11">
    <source>
        <dbReference type="Pfam" id="PF00133"/>
    </source>
</evidence>
<comment type="catalytic activity">
    <reaction evidence="8 9">
        <text>tRNA(Leu) + L-leucine + ATP = L-leucyl-tRNA(Leu) + AMP + diphosphate</text>
        <dbReference type="Rhea" id="RHEA:11688"/>
        <dbReference type="Rhea" id="RHEA-COMP:9613"/>
        <dbReference type="Rhea" id="RHEA-COMP:9622"/>
        <dbReference type="ChEBI" id="CHEBI:30616"/>
        <dbReference type="ChEBI" id="CHEBI:33019"/>
        <dbReference type="ChEBI" id="CHEBI:57427"/>
        <dbReference type="ChEBI" id="CHEBI:78442"/>
        <dbReference type="ChEBI" id="CHEBI:78494"/>
        <dbReference type="ChEBI" id="CHEBI:456215"/>
        <dbReference type="EC" id="6.1.1.4"/>
    </reaction>
</comment>
<dbReference type="AlphaFoldDB" id="A0A1U7CVQ0"/>
<dbReference type="Pfam" id="PF08264">
    <property type="entry name" value="Anticodon_1"/>
    <property type="match status" value="1"/>
</dbReference>